<evidence type="ECO:0000256" key="1">
    <source>
        <dbReference type="ARBA" id="ARBA00006607"/>
    </source>
</evidence>
<gene>
    <name evidence="3" type="ORF">DARMORV10_C07P59970.1</name>
</gene>
<dbReference type="EMBL" id="HG994371">
    <property type="protein sequence ID" value="CAF2031826.1"/>
    <property type="molecule type" value="Genomic_DNA"/>
</dbReference>
<organism evidence="3">
    <name type="scientific">Brassica napus</name>
    <name type="common">Rape</name>
    <dbReference type="NCBI Taxonomy" id="3708"/>
    <lineage>
        <taxon>Eukaryota</taxon>
        <taxon>Viridiplantae</taxon>
        <taxon>Streptophyta</taxon>
        <taxon>Embryophyta</taxon>
        <taxon>Tracheophyta</taxon>
        <taxon>Spermatophyta</taxon>
        <taxon>Magnoliopsida</taxon>
        <taxon>eudicotyledons</taxon>
        <taxon>Gunneridae</taxon>
        <taxon>Pentapetalae</taxon>
        <taxon>rosids</taxon>
        <taxon>malvids</taxon>
        <taxon>Brassicales</taxon>
        <taxon>Brassicaceae</taxon>
        <taxon>Brassiceae</taxon>
        <taxon>Brassica</taxon>
    </lineage>
</organism>
<name>A0A816NCT1_BRANA</name>
<reference evidence="3" key="1">
    <citation type="submission" date="2021-01" db="EMBL/GenBank/DDBJ databases">
        <authorList>
            <consortium name="Genoscope - CEA"/>
            <person name="William W."/>
        </authorList>
    </citation>
    <scope>NUCLEOTIDE SEQUENCE</scope>
</reference>
<dbReference type="Proteomes" id="UP001295469">
    <property type="component" value="Chromosome C07"/>
</dbReference>
<accession>A0A816NCT1</accession>
<protein>
    <submittedName>
        <fullName evidence="3">(rape) hypothetical protein</fullName>
    </submittedName>
</protein>
<sequence>MLIVLALYIVEGLQFGNGYLSSFFVTDNEKMAVEFDHCKLLLVDMKIANAEDIVGVIEVAIRGGYPLLVIAQEIDLGVSYPCWLQAWAHLRLQLSKLQVLESSRASTLMILPSSLEQL</sequence>
<dbReference type="AlphaFoldDB" id="A0A816NCT1"/>
<dbReference type="InterPro" id="IPR001844">
    <property type="entry name" value="Cpn60/GroEL"/>
</dbReference>
<comment type="similarity">
    <text evidence="1">Belongs to the chaperonin (HSP60) family.</text>
</comment>
<proteinExistence type="inferred from homology"/>
<dbReference type="PANTHER" id="PTHR45633">
    <property type="entry name" value="60 KDA HEAT SHOCK PROTEIN, MITOCHONDRIAL"/>
    <property type="match status" value="1"/>
</dbReference>
<dbReference type="GO" id="GO:0042026">
    <property type="term" value="P:protein refolding"/>
    <property type="evidence" value="ECO:0007669"/>
    <property type="project" value="InterPro"/>
</dbReference>
<dbReference type="Gene3D" id="3.50.7.10">
    <property type="entry name" value="GroEL"/>
    <property type="match status" value="1"/>
</dbReference>
<dbReference type="SUPFAM" id="SSF52029">
    <property type="entry name" value="GroEL apical domain-like"/>
    <property type="match status" value="1"/>
</dbReference>
<evidence type="ECO:0000313" key="3">
    <source>
        <dbReference type="EMBL" id="CAF2031826.1"/>
    </source>
</evidence>
<dbReference type="InterPro" id="IPR027409">
    <property type="entry name" value="GroEL-like_apical_dom_sf"/>
</dbReference>
<dbReference type="GO" id="GO:0140662">
    <property type="term" value="F:ATP-dependent protein folding chaperone"/>
    <property type="evidence" value="ECO:0007669"/>
    <property type="project" value="InterPro"/>
</dbReference>
<keyword evidence="2" id="KW-0143">Chaperone</keyword>
<evidence type="ECO:0000256" key="2">
    <source>
        <dbReference type="ARBA" id="ARBA00023186"/>
    </source>
</evidence>